<organism evidence="2 3">
    <name type="scientific">Candidatus Kerfeldbacteria bacterium RIFCSPHIGHO2_02_FULL_42_14</name>
    <dbReference type="NCBI Taxonomy" id="1798540"/>
    <lineage>
        <taxon>Bacteria</taxon>
        <taxon>Candidatus Kerfeldiibacteriota</taxon>
    </lineage>
</organism>
<dbReference type="AlphaFoldDB" id="A0A1G2AQY9"/>
<evidence type="ECO:0000313" key="2">
    <source>
        <dbReference type="EMBL" id="OGY79311.1"/>
    </source>
</evidence>
<dbReference type="EMBL" id="MHKB01000009">
    <property type="protein sequence ID" value="OGY79311.1"/>
    <property type="molecule type" value="Genomic_DNA"/>
</dbReference>
<evidence type="ECO:0000313" key="3">
    <source>
        <dbReference type="Proteomes" id="UP000177165"/>
    </source>
</evidence>
<name>A0A1G2AQY9_9BACT</name>
<accession>A0A1G2AQY9</accession>
<feature type="domain" description="NAD(P)-binding" evidence="1">
    <location>
        <begin position="16"/>
        <end position="319"/>
    </location>
</feature>
<comment type="caution">
    <text evidence="2">The sequence shown here is derived from an EMBL/GenBank/DDBJ whole genome shotgun (WGS) entry which is preliminary data.</text>
</comment>
<reference evidence="2 3" key="1">
    <citation type="journal article" date="2016" name="Nat. Commun.">
        <title>Thousands of microbial genomes shed light on interconnected biogeochemical processes in an aquifer system.</title>
        <authorList>
            <person name="Anantharaman K."/>
            <person name="Brown C.T."/>
            <person name="Hug L.A."/>
            <person name="Sharon I."/>
            <person name="Castelle C.J."/>
            <person name="Probst A.J."/>
            <person name="Thomas B.C."/>
            <person name="Singh A."/>
            <person name="Wilkins M.J."/>
            <person name="Karaoz U."/>
            <person name="Brodie E.L."/>
            <person name="Williams K.H."/>
            <person name="Hubbard S.S."/>
            <person name="Banfield J.F."/>
        </authorList>
    </citation>
    <scope>NUCLEOTIDE SEQUENCE [LARGE SCALE GENOMIC DNA]</scope>
</reference>
<dbReference type="SUPFAM" id="SSF51735">
    <property type="entry name" value="NAD(P)-binding Rossmann-fold domains"/>
    <property type="match status" value="1"/>
</dbReference>
<dbReference type="Gene3D" id="3.40.50.720">
    <property type="entry name" value="NAD(P)-binding Rossmann-like Domain"/>
    <property type="match status" value="1"/>
</dbReference>
<dbReference type="InterPro" id="IPR016040">
    <property type="entry name" value="NAD(P)-bd_dom"/>
</dbReference>
<proteinExistence type="predicted"/>
<dbReference type="STRING" id="1798540.A3B74_00480"/>
<dbReference type="Proteomes" id="UP000177165">
    <property type="component" value="Unassembled WGS sequence"/>
</dbReference>
<gene>
    <name evidence="2" type="ORF">A3B74_00480</name>
</gene>
<dbReference type="PANTHER" id="PTHR43000">
    <property type="entry name" value="DTDP-D-GLUCOSE 4,6-DEHYDRATASE-RELATED"/>
    <property type="match status" value="1"/>
</dbReference>
<evidence type="ECO:0000259" key="1">
    <source>
        <dbReference type="Pfam" id="PF16363"/>
    </source>
</evidence>
<protein>
    <submittedName>
        <fullName evidence="2">NAD-dependent epimerase</fullName>
    </submittedName>
</protein>
<dbReference type="Pfam" id="PF16363">
    <property type="entry name" value="GDP_Man_Dehyd"/>
    <property type="match status" value="1"/>
</dbReference>
<dbReference type="InterPro" id="IPR036291">
    <property type="entry name" value="NAD(P)-bd_dom_sf"/>
</dbReference>
<sequence length="333" mass="38006">MNYENQYQKYRGKNILITGGLGFIGSNLAIKLVDLGAHVMVLDSMIDTYGGNLFNIEPIREKVQVNISDMRDIFGLPYLLKNKDIIFNLAGQVSHIDSMTDPETDLAINCVSQLAFLQTAHQHNPAARIVFASTRQIYGRSKYLPVNEDHPINPTDINGINKTAGEWYHKLYHDIYGMNTVALRLTNTFGPRQLMKHSKQGFIPWFIRLLIEGKTIQLFGTGEQIRDINFVDDVVDAFLLSGIDDKAKGKVYNLGGEPISLLDLVKRMIEVNAKGEYRLVPFPEEKKKIDIGDFYGDYAKIKNELGWEPHISLTEGLTKTFDYYRKHRSHYWS</sequence>